<dbReference type="InterPro" id="IPR043145">
    <property type="entry name" value="Znf_ZZ_sf"/>
</dbReference>
<dbReference type="EMBL" id="JBFTWV010000196">
    <property type="protein sequence ID" value="KAL2784064.1"/>
    <property type="molecule type" value="Genomic_DNA"/>
</dbReference>
<dbReference type="PANTHER" id="PTHR24198:SF169">
    <property type="entry name" value="NON-SPECIFIC SERINE_THREONINE PROTEIN KINASE"/>
    <property type="match status" value="1"/>
</dbReference>
<dbReference type="PANTHER" id="PTHR24198">
    <property type="entry name" value="ANKYRIN REPEAT AND PROTEIN KINASE DOMAIN-CONTAINING PROTEIN"/>
    <property type="match status" value="1"/>
</dbReference>
<evidence type="ECO:0000259" key="7">
    <source>
        <dbReference type="Pfam" id="PF00569"/>
    </source>
</evidence>
<dbReference type="Pfam" id="PF12796">
    <property type="entry name" value="Ank_2"/>
    <property type="match status" value="1"/>
</dbReference>
<keyword evidence="2" id="KW-0677">Repeat</keyword>
<dbReference type="InterPro" id="IPR036770">
    <property type="entry name" value="Ankyrin_rpt-contain_sf"/>
</dbReference>
<dbReference type="InterPro" id="IPR002110">
    <property type="entry name" value="Ankyrin_rpt"/>
</dbReference>
<proteinExistence type="predicted"/>
<feature type="domain" description="ZZ-type" evidence="7">
    <location>
        <begin position="271"/>
        <end position="302"/>
    </location>
</feature>
<evidence type="ECO:0000256" key="4">
    <source>
        <dbReference type="ARBA" id="ARBA00022833"/>
    </source>
</evidence>
<keyword evidence="4" id="KW-0862">Zinc</keyword>
<protein>
    <submittedName>
        <fullName evidence="8">Ankyrin repeat-containing domain protein</fullName>
    </submittedName>
</protein>
<dbReference type="Gene3D" id="1.25.40.20">
    <property type="entry name" value="Ankyrin repeat-containing domain"/>
    <property type="match status" value="1"/>
</dbReference>
<organism evidence="8 9">
    <name type="scientific">Aspergillus keveii</name>
    <dbReference type="NCBI Taxonomy" id="714993"/>
    <lineage>
        <taxon>Eukaryota</taxon>
        <taxon>Fungi</taxon>
        <taxon>Dikarya</taxon>
        <taxon>Ascomycota</taxon>
        <taxon>Pezizomycotina</taxon>
        <taxon>Eurotiomycetes</taxon>
        <taxon>Eurotiomycetidae</taxon>
        <taxon>Eurotiales</taxon>
        <taxon>Aspergillaceae</taxon>
        <taxon>Aspergillus</taxon>
        <taxon>Aspergillus subgen. Nidulantes</taxon>
    </lineage>
</organism>
<dbReference type="Proteomes" id="UP001610563">
    <property type="component" value="Unassembled WGS sequence"/>
</dbReference>
<name>A0ABR4FLE4_9EURO</name>
<keyword evidence="3" id="KW-0863">Zinc-finger</keyword>
<dbReference type="InterPro" id="IPR000433">
    <property type="entry name" value="Znf_ZZ"/>
</dbReference>
<keyword evidence="9" id="KW-1185">Reference proteome</keyword>
<keyword evidence="5" id="KW-0040">ANK repeat</keyword>
<evidence type="ECO:0000256" key="1">
    <source>
        <dbReference type="ARBA" id="ARBA00022723"/>
    </source>
</evidence>
<accession>A0ABR4FLE4</accession>
<evidence type="ECO:0000313" key="9">
    <source>
        <dbReference type="Proteomes" id="UP001610563"/>
    </source>
</evidence>
<dbReference type="CDD" id="cd02249">
    <property type="entry name" value="ZZ"/>
    <property type="match status" value="1"/>
</dbReference>
<keyword evidence="1" id="KW-0479">Metal-binding</keyword>
<feature type="compositionally biased region" description="Basic and acidic residues" evidence="6">
    <location>
        <begin position="314"/>
        <end position="332"/>
    </location>
</feature>
<sequence length="357" mass="40366">MHLACYHSSVEIIDMLVKEGSTMGTHAGIMGTIFQAACQRKDSARAAVLEYLLNAPGFDPTKSSRHWDSNLATACLLTDIGIVKRLVELKVDINEEDILGRRPIHFALYKELELVEYLCANGADIFDLDLMERNALHFAVASSRLDVVKYTLDLNPDFVHAADCDGWSPIFWTVRECLYWDTETTQRGAIIEELIARGASITIQAQRLDRQWTPFELARYYDLSYDITKLLIPTPQAAQQSEYASAWARILSALDSDFVVAKRYEVLYGYCDICLFALIGVYYACTECEGFAICFKCYRSRRIVHSDHEFDPCNEDDHASGESDQESDHEGATDNESGDMEEYEDCESAVSDEGERE</sequence>
<dbReference type="SUPFAM" id="SSF57850">
    <property type="entry name" value="RING/U-box"/>
    <property type="match status" value="1"/>
</dbReference>
<dbReference type="SUPFAM" id="SSF48403">
    <property type="entry name" value="Ankyrin repeat"/>
    <property type="match status" value="1"/>
</dbReference>
<dbReference type="SMART" id="SM00248">
    <property type="entry name" value="ANK"/>
    <property type="match status" value="4"/>
</dbReference>
<evidence type="ECO:0000256" key="2">
    <source>
        <dbReference type="ARBA" id="ARBA00022737"/>
    </source>
</evidence>
<evidence type="ECO:0000313" key="8">
    <source>
        <dbReference type="EMBL" id="KAL2784064.1"/>
    </source>
</evidence>
<dbReference type="Gene3D" id="3.30.60.90">
    <property type="match status" value="1"/>
</dbReference>
<reference evidence="8 9" key="1">
    <citation type="submission" date="2024-07" db="EMBL/GenBank/DDBJ databases">
        <title>Section-level genome sequencing and comparative genomics of Aspergillus sections Usti and Cavernicolus.</title>
        <authorList>
            <consortium name="Lawrence Berkeley National Laboratory"/>
            <person name="Nybo J.L."/>
            <person name="Vesth T.C."/>
            <person name="Theobald S."/>
            <person name="Frisvad J.C."/>
            <person name="Larsen T.O."/>
            <person name="Kjaerboelling I."/>
            <person name="Rothschild-Mancinelli K."/>
            <person name="Lyhne E.K."/>
            <person name="Kogle M.E."/>
            <person name="Barry K."/>
            <person name="Clum A."/>
            <person name="Na H."/>
            <person name="Ledsgaard L."/>
            <person name="Lin J."/>
            <person name="Lipzen A."/>
            <person name="Kuo A."/>
            <person name="Riley R."/>
            <person name="Mondo S."/>
            <person name="Labutti K."/>
            <person name="Haridas S."/>
            <person name="Pangalinan J."/>
            <person name="Salamov A.A."/>
            <person name="Simmons B.A."/>
            <person name="Magnuson J.K."/>
            <person name="Chen J."/>
            <person name="Drula E."/>
            <person name="Henrissat B."/>
            <person name="Wiebenga A."/>
            <person name="Lubbers R.J."/>
            <person name="Gomes A.C."/>
            <person name="Makela M.R."/>
            <person name="Stajich J."/>
            <person name="Grigoriev I.V."/>
            <person name="Mortensen U.H."/>
            <person name="De Vries R.P."/>
            <person name="Baker S.E."/>
            <person name="Andersen M.R."/>
        </authorList>
    </citation>
    <scope>NUCLEOTIDE SEQUENCE [LARGE SCALE GENOMIC DNA]</scope>
    <source>
        <strain evidence="8 9">CBS 209.92</strain>
    </source>
</reference>
<evidence type="ECO:0000256" key="6">
    <source>
        <dbReference type="SAM" id="MobiDB-lite"/>
    </source>
</evidence>
<evidence type="ECO:0000256" key="3">
    <source>
        <dbReference type="ARBA" id="ARBA00022771"/>
    </source>
</evidence>
<dbReference type="Pfam" id="PF00569">
    <property type="entry name" value="ZZ"/>
    <property type="match status" value="1"/>
</dbReference>
<feature type="compositionally biased region" description="Acidic residues" evidence="6">
    <location>
        <begin position="336"/>
        <end position="357"/>
    </location>
</feature>
<feature type="region of interest" description="Disordered" evidence="6">
    <location>
        <begin position="314"/>
        <end position="357"/>
    </location>
</feature>
<comment type="caution">
    <text evidence="8">The sequence shown here is derived from an EMBL/GenBank/DDBJ whole genome shotgun (WGS) entry which is preliminary data.</text>
</comment>
<gene>
    <name evidence="8" type="ORF">BJX66DRAFT_97024</name>
</gene>
<evidence type="ECO:0000256" key="5">
    <source>
        <dbReference type="ARBA" id="ARBA00023043"/>
    </source>
</evidence>